<reference evidence="2" key="1">
    <citation type="submission" date="2022-04" db="EMBL/GenBank/DDBJ databases">
        <title>Roseibium sp. CAU 1639 isolated from mud.</title>
        <authorList>
            <person name="Kim W."/>
        </authorList>
    </citation>
    <scope>NUCLEOTIDE SEQUENCE</scope>
    <source>
        <strain evidence="2">CAU 1639</strain>
    </source>
</reference>
<evidence type="ECO:0000256" key="1">
    <source>
        <dbReference type="SAM" id="SignalP"/>
    </source>
</evidence>
<sequence>MTKDLICLMTALLLSVAPAWADRGKGERATSDTYYWTRNLTVDHQCDGIGAPRTDCSKTGRFIVVVSVEAPGGGIFCSSGKKPRQIAYQILERADGEWDALLTVDGTQIRAMTAYSYFGNSHPPNGFVVALLGEDGSEVLVYRDGETNWLKQGEIRYNPCT</sequence>
<gene>
    <name evidence="2" type="ORF">M0H32_16180</name>
</gene>
<comment type="caution">
    <text evidence="2">The sequence shown here is derived from an EMBL/GenBank/DDBJ whole genome shotgun (WGS) entry which is preliminary data.</text>
</comment>
<evidence type="ECO:0000313" key="3">
    <source>
        <dbReference type="Proteomes" id="UP001431221"/>
    </source>
</evidence>
<accession>A0ABT0GY14</accession>
<protein>
    <recommendedName>
        <fullName evidence="4">Secreted protein</fullName>
    </recommendedName>
</protein>
<feature type="chain" id="PRO_5045407950" description="Secreted protein" evidence="1">
    <location>
        <begin position="22"/>
        <end position="161"/>
    </location>
</feature>
<evidence type="ECO:0000313" key="2">
    <source>
        <dbReference type="EMBL" id="MCK7613708.1"/>
    </source>
</evidence>
<dbReference type="RefSeq" id="WP_248155852.1">
    <property type="nucleotide sequence ID" value="NZ_JALNMJ010000011.1"/>
</dbReference>
<evidence type="ECO:0008006" key="4">
    <source>
        <dbReference type="Google" id="ProtNLM"/>
    </source>
</evidence>
<keyword evidence="1" id="KW-0732">Signal</keyword>
<name>A0ABT0GY14_9HYPH</name>
<proteinExistence type="predicted"/>
<feature type="signal peptide" evidence="1">
    <location>
        <begin position="1"/>
        <end position="21"/>
    </location>
</feature>
<dbReference type="EMBL" id="JALNMJ010000011">
    <property type="protein sequence ID" value="MCK7613708.1"/>
    <property type="molecule type" value="Genomic_DNA"/>
</dbReference>
<dbReference type="Proteomes" id="UP001431221">
    <property type="component" value="Unassembled WGS sequence"/>
</dbReference>
<keyword evidence="3" id="KW-1185">Reference proteome</keyword>
<organism evidence="2 3">
    <name type="scientific">Roseibium sediminicola</name>
    <dbReference type="NCBI Taxonomy" id="2933272"/>
    <lineage>
        <taxon>Bacteria</taxon>
        <taxon>Pseudomonadati</taxon>
        <taxon>Pseudomonadota</taxon>
        <taxon>Alphaproteobacteria</taxon>
        <taxon>Hyphomicrobiales</taxon>
        <taxon>Stappiaceae</taxon>
        <taxon>Roseibium</taxon>
    </lineage>
</organism>